<dbReference type="RefSeq" id="WP_117303043.1">
    <property type="nucleotide sequence ID" value="NZ_QVQT02000007.1"/>
</dbReference>
<proteinExistence type="predicted"/>
<dbReference type="InterPro" id="IPR006626">
    <property type="entry name" value="PbH1"/>
</dbReference>
<dbReference type="InterPro" id="IPR011050">
    <property type="entry name" value="Pectin_lyase_fold/virulence"/>
</dbReference>
<evidence type="ECO:0000313" key="4">
    <source>
        <dbReference type="Proteomes" id="UP000264702"/>
    </source>
</evidence>
<dbReference type="Pfam" id="PF12708">
    <property type="entry name" value="Pect-lyase_RHGA_epim"/>
    <property type="match status" value="1"/>
</dbReference>
<dbReference type="AlphaFoldDB" id="A0A372IJN7"/>
<dbReference type="SUPFAM" id="SSF51126">
    <property type="entry name" value="Pectin lyase-like"/>
    <property type="match status" value="1"/>
</dbReference>
<sequence>MFRRDFLRRSSCGMLVAGLSSDLHAQSHAGGSRDAHRADSVFDVRTYGATGDGKTIDTPSVNKAIEAAAAAGGGTIFFPAGTYACYTIRLKSHISLHLDAGATILAADVPKEGTTTGGYDPAGPPQPWESYQDFGHNHWPNSLIWGEGLEDVSIFGPGLIRGKGLSRGEANEFPRAESPGVGNKAIALKNSRNVTLRDFSILMGGHFGILLTGVDNVLIDGLKIDTNRDGIDIDCCRNVRVSNCAVNSPWDDAICPKSSFALGYARATENVTISDCYVTGGYEFGTMLDGTWKRHTYSDVRKAVGRIKCGTESNGGFKNITITNCIFDTCRGLALETADGALIEDITISNLTMRNVVHSPLFLRLESRMRGPAGVAPGVLRRVLISNISSSGAVAEYPSIIAGIPGNRIEDIKISDVYLQQMGGGGSEWASLQPPTLPAGYPEASMFGTLPASGFFLRHAKNLEFSNVEIATVKADARPAVWAEDVEGLDLFRLRIPKGTAAFDLRNVRDFRSFGSAVLKDRSAESIDHEQW</sequence>
<evidence type="ECO:0000259" key="1">
    <source>
        <dbReference type="Pfam" id="PF12708"/>
    </source>
</evidence>
<comment type="caution">
    <text evidence="3">The sequence shown here is derived from an EMBL/GenBank/DDBJ whole genome shotgun (WGS) entry which is preliminary data.</text>
</comment>
<feature type="domain" description="Right handed beta helix" evidence="2">
    <location>
        <begin position="182"/>
        <end position="286"/>
    </location>
</feature>
<evidence type="ECO:0000259" key="2">
    <source>
        <dbReference type="Pfam" id="PF13229"/>
    </source>
</evidence>
<evidence type="ECO:0000313" key="3">
    <source>
        <dbReference type="EMBL" id="RFU15162.1"/>
    </source>
</evidence>
<accession>A0A372IJN7</accession>
<dbReference type="PANTHER" id="PTHR31339:SF9">
    <property type="entry name" value="PLASMIN AND FIBRONECTIN-BINDING PROTEIN A"/>
    <property type="match status" value="1"/>
</dbReference>
<organism evidence="3 4">
    <name type="scientific">Paracidobacterium acidisoli</name>
    <dbReference type="NCBI Taxonomy" id="2303751"/>
    <lineage>
        <taxon>Bacteria</taxon>
        <taxon>Pseudomonadati</taxon>
        <taxon>Acidobacteriota</taxon>
        <taxon>Terriglobia</taxon>
        <taxon>Terriglobales</taxon>
        <taxon>Acidobacteriaceae</taxon>
        <taxon>Paracidobacterium</taxon>
    </lineage>
</organism>
<dbReference type="EMBL" id="QVQT01000007">
    <property type="protein sequence ID" value="RFU15162.1"/>
    <property type="molecule type" value="Genomic_DNA"/>
</dbReference>
<dbReference type="SMART" id="SM00710">
    <property type="entry name" value="PbH1"/>
    <property type="match status" value="5"/>
</dbReference>
<protein>
    <submittedName>
        <fullName evidence="3">Glycoside hydrolase family 28 protein</fullName>
    </submittedName>
</protein>
<keyword evidence="4" id="KW-1185">Reference proteome</keyword>
<gene>
    <name evidence="3" type="ORF">D0Y96_18685</name>
</gene>
<reference evidence="3 4" key="1">
    <citation type="submission" date="2018-08" db="EMBL/GenBank/DDBJ databases">
        <title>Acidipila sp. 4G-K13, an acidobacterium isolated from forest soil.</title>
        <authorList>
            <person name="Gao Z.-H."/>
            <person name="Qiu L.-H."/>
        </authorList>
    </citation>
    <scope>NUCLEOTIDE SEQUENCE [LARGE SCALE GENOMIC DNA]</scope>
    <source>
        <strain evidence="3 4">4G-K13</strain>
    </source>
</reference>
<feature type="domain" description="Rhamnogalacturonase A/B/Epimerase-like pectate lyase" evidence="1">
    <location>
        <begin position="42"/>
        <end position="85"/>
    </location>
</feature>
<keyword evidence="3" id="KW-0378">Hydrolase</keyword>
<dbReference type="InterPro" id="IPR024535">
    <property type="entry name" value="RHGA/B-epi-like_pectate_lyase"/>
</dbReference>
<dbReference type="Pfam" id="PF13229">
    <property type="entry name" value="Beta_helix"/>
    <property type="match status" value="1"/>
</dbReference>
<dbReference type="Gene3D" id="2.160.20.10">
    <property type="entry name" value="Single-stranded right-handed beta-helix, Pectin lyase-like"/>
    <property type="match status" value="1"/>
</dbReference>
<dbReference type="PANTHER" id="PTHR31339">
    <property type="entry name" value="PECTIN LYASE-RELATED"/>
    <property type="match status" value="1"/>
</dbReference>
<dbReference type="GO" id="GO:0016787">
    <property type="term" value="F:hydrolase activity"/>
    <property type="evidence" value="ECO:0007669"/>
    <property type="project" value="UniProtKB-KW"/>
</dbReference>
<dbReference type="Proteomes" id="UP000264702">
    <property type="component" value="Unassembled WGS sequence"/>
</dbReference>
<dbReference type="InterPro" id="IPR039448">
    <property type="entry name" value="Beta_helix"/>
</dbReference>
<dbReference type="InterPro" id="IPR051801">
    <property type="entry name" value="GH28_Enzymes"/>
</dbReference>
<dbReference type="OrthoDB" id="9795222at2"/>
<dbReference type="InterPro" id="IPR012334">
    <property type="entry name" value="Pectin_lyas_fold"/>
</dbReference>
<name>A0A372IJN7_9BACT</name>